<evidence type="ECO:0000256" key="1">
    <source>
        <dbReference type="SAM" id="MobiDB-lite"/>
    </source>
</evidence>
<comment type="caution">
    <text evidence="2">The sequence shown here is derived from an EMBL/GenBank/DDBJ whole genome shotgun (WGS) entry which is preliminary data.</text>
</comment>
<organism evidence="2 3">
    <name type="scientific">Fasciolopsis buskii</name>
    <dbReference type="NCBI Taxonomy" id="27845"/>
    <lineage>
        <taxon>Eukaryota</taxon>
        <taxon>Metazoa</taxon>
        <taxon>Spiralia</taxon>
        <taxon>Lophotrochozoa</taxon>
        <taxon>Platyhelminthes</taxon>
        <taxon>Trematoda</taxon>
        <taxon>Digenea</taxon>
        <taxon>Plagiorchiida</taxon>
        <taxon>Echinostomata</taxon>
        <taxon>Echinostomatoidea</taxon>
        <taxon>Fasciolidae</taxon>
        <taxon>Fasciolopsis</taxon>
    </lineage>
</organism>
<protein>
    <submittedName>
        <fullName evidence="2">Uncharacterized protein</fullName>
    </submittedName>
</protein>
<accession>A0A8E0VK78</accession>
<dbReference type="GO" id="GO:0004674">
    <property type="term" value="F:protein serine/threonine kinase activity"/>
    <property type="evidence" value="ECO:0007669"/>
    <property type="project" value="InterPro"/>
</dbReference>
<dbReference type="Pfam" id="PF15785">
    <property type="entry name" value="SMG1"/>
    <property type="match status" value="1"/>
</dbReference>
<evidence type="ECO:0000313" key="2">
    <source>
        <dbReference type="EMBL" id="KAA0190447.1"/>
    </source>
</evidence>
<sequence length="1319" mass="145918">MNLPLCPHQSQLCRYIHRGVLPAEVLSRARAAPESPLNRRKPSQAESALPSRDSSNERSKCGHPSVYDKGFVSGVFDSQIMINQLQCQSTSYDLELARRKRELIRRLPTVGSLGQQMANMLIQQTQRLARADLPAFERLWAVRKISSALSLKSFSLDDETTRISLGIAVEPYLRLFEACMCESHCPSSLAGELSILSVHFVVLGGGRNGEVNGSSLTEDGMSGASSKALFIASYITRLLRKLVSKNNPQYRAGILAHLCRMLSSDVQKNHSNQKSPNLWSDLAHFTTVLSGLVRLGETLDQPINVARLAALIGLVGHRLSEVSLPSVISSSVNRFSDLADILVGWGVDPNSATRGINLDSIYTVLRYGLSSWWLHTANKSDEIPSLNPSMHEMICHLLEDSEKSMNIAVSECQALASNPAVSPSSNSKPPSDPTPHLISVNLFISVLWSIIDGVRNQLLSTSQLLHSALGLSNVESVEWFDRLLQLAKSAQNCYRFSWMLWHAHGPVSGSPRVSSSVVDKIEYTVIRLLDCFSQQSLPQTAYAYLTTRLLNSKQAHVSLEYLSASLKLLQKFILQCLNEPNARTVVMEIIQTCFGVRSVFHTFKFGLTAGGLSELMSKLLLKALCLLAEKAELHELLYQLSSLDLKLAARFARVAEKSGNSTMDDFGKCEALGLFSLSVLSVILKSTTPEIARLTLRKQVLEIFKQEYALCWSNIPTRVRIGMVAFFNDESLLASLQSTELTQLNSTISKVYTISPLELNSICSISKASMNSSNLTSSDRCRILTNLCKLARRILRSSHPLHNSLDPFVVCVHIIVTHGFTENLDQKELLHNLFRLCDMAVCSNLPERRAACSDLLLAFGVSKYQRVRMSSPHLGLAWYTTRRPDQSATALVVPSGASQLISSNTVVGSGSAYPSLPAVAGVLGILTRGAPYNGNTNSSRLHILNEPSDWIRRLFNLICPIPAEMISKWFVVNAEEAVLWYAAWTMIDYKLKVAPWVNPLKTFLSLEGTIRAILRPYFAAESQQAIQPNSNSVTDFHKASSAALARQPWPRQIRQAQSLMTFLGFLERLIENATNGFSVSLPRPVTPACTFFAANEATCSQWLGRIRGPLLCIADNWPLPPVGRGYSAGDIPASVLYHGYSPLSAILQADPADLNHWISGLPFQGVSCDVIIRIAKALYRLAAWEELKALSEWTIRSFGSAPENPFTWIEGLGLLARGQWDKASEILRSFVDHYINRKQINREVDPPESAWTLGFAYTAELLLQCYLDEGDMPAALALREQVTSALKHTKNDKLNPTTGFISSLKLNCMRLSYVEKLAK</sequence>
<dbReference type="OrthoDB" id="6288801at2759"/>
<keyword evidence="3" id="KW-1185">Reference proteome</keyword>
<dbReference type="Proteomes" id="UP000728185">
    <property type="component" value="Unassembled WGS sequence"/>
</dbReference>
<gene>
    <name evidence="2" type="ORF">FBUS_11567</name>
</gene>
<name>A0A8E0VK78_9TREM</name>
<reference evidence="2" key="1">
    <citation type="submission" date="2019-05" db="EMBL/GenBank/DDBJ databases">
        <title>Annotation for the trematode Fasciolopsis buski.</title>
        <authorList>
            <person name="Choi Y.-J."/>
        </authorList>
    </citation>
    <scope>NUCLEOTIDE SEQUENCE</scope>
    <source>
        <strain evidence="2">HT</strain>
        <tissue evidence="2">Whole worm</tissue>
    </source>
</reference>
<evidence type="ECO:0000313" key="3">
    <source>
        <dbReference type="Proteomes" id="UP000728185"/>
    </source>
</evidence>
<feature type="region of interest" description="Disordered" evidence="1">
    <location>
        <begin position="30"/>
        <end position="62"/>
    </location>
</feature>
<proteinExistence type="predicted"/>
<dbReference type="EMBL" id="LUCM01007055">
    <property type="protein sequence ID" value="KAA0190447.1"/>
    <property type="molecule type" value="Genomic_DNA"/>
</dbReference>
<dbReference type="GO" id="GO:0000184">
    <property type="term" value="P:nuclear-transcribed mRNA catabolic process, nonsense-mediated decay"/>
    <property type="evidence" value="ECO:0007669"/>
    <property type="project" value="InterPro"/>
</dbReference>
<dbReference type="InterPro" id="IPR031559">
    <property type="entry name" value="SMG1"/>
</dbReference>